<gene>
    <name evidence="1" type="ORF">SAMN02910315_01294</name>
</gene>
<dbReference type="AlphaFoldDB" id="A0A1G5WBL1"/>
<dbReference type="Gene3D" id="3.40.50.2000">
    <property type="entry name" value="Glycogen Phosphorylase B"/>
    <property type="match status" value="1"/>
</dbReference>
<dbReference type="STRING" id="230361.sm9_2267"/>
<reference evidence="1 2" key="1">
    <citation type="submission" date="2016-10" db="EMBL/GenBank/DDBJ databases">
        <authorList>
            <person name="Varghese N."/>
            <person name="Submissions S."/>
        </authorList>
    </citation>
    <scope>NUCLEOTIDE SEQUENCE [LARGE SCALE GENOMIC DNA]</scope>
    <source>
        <strain evidence="1 2">DSM 16643</strain>
    </source>
</reference>
<sequence length="520" mass="60382">MLTDINKLRVEIMLFSKSIKNNPKAYIALKSKGNPQKISKYQKAYSRIKSLKVIDEGGYLAVHNNLNDLDYILHYLYYGINDPLDVQQSYVSDVFNLDFYKNTYGSEKPLLDYVTDGFFKGNYINALDNGYINTLEMDLYKQYFSNEKSKVEDIVSTSFYIRDKKTLIPYIQRENPVDIERIRVGVFTNDPFENLAPCPYIRLHELFSELSKSGKYTFFMYGMDSYAMMNIENILRCRLFDVVVVQRILPFLDLLREKCEKLGIRLIYETDDDLLGVEENSPSYEYVNRVSQSIIDYIDASDVVTVTTPSLASKFDDKKTVIIPNYYVNSVFDIKDDVKSEGPLKLGYYGTLTHSKDLFLIKNVILKLKEKYDFDFEVIGGFNAADNVDEDWFKAVELPPNNMDFENFMPWLSDTIDWDIAIVPLEDSPFNQCKSELKFIELAVLAVPGVYSDMCVYNSVITDGVDGFLAKDDEEWLEKIEKLILDKDLRHQIRQNALDKVLKDYDIKDRVQSWDEILSN</sequence>
<dbReference type="GO" id="GO:0016740">
    <property type="term" value="F:transferase activity"/>
    <property type="evidence" value="ECO:0007669"/>
    <property type="project" value="UniProtKB-KW"/>
</dbReference>
<name>A0A1G5WBL1_9EURY</name>
<keyword evidence="2" id="KW-1185">Reference proteome</keyword>
<protein>
    <submittedName>
        <fullName evidence="1">Glycosyl transferases group 1</fullName>
    </submittedName>
</protein>
<evidence type="ECO:0000313" key="1">
    <source>
        <dbReference type="EMBL" id="SDA55529.1"/>
    </source>
</evidence>
<organism evidence="1 2">
    <name type="scientific">Methanobrevibacter millerae</name>
    <dbReference type="NCBI Taxonomy" id="230361"/>
    <lineage>
        <taxon>Archaea</taxon>
        <taxon>Methanobacteriati</taxon>
        <taxon>Methanobacteriota</taxon>
        <taxon>Methanomada group</taxon>
        <taxon>Methanobacteria</taxon>
        <taxon>Methanobacteriales</taxon>
        <taxon>Methanobacteriaceae</taxon>
        <taxon>Methanobrevibacter</taxon>
    </lineage>
</organism>
<dbReference type="Proteomes" id="UP000323439">
    <property type="component" value="Unassembled WGS sequence"/>
</dbReference>
<accession>A0A1G5WBL1</accession>
<proteinExistence type="predicted"/>
<dbReference type="EMBL" id="FMXB01000009">
    <property type="protein sequence ID" value="SDA55529.1"/>
    <property type="molecule type" value="Genomic_DNA"/>
</dbReference>
<keyword evidence="1" id="KW-0808">Transferase</keyword>
<evidence type="ECO:0000313" key="2">
    <source>
        <dbReference type="Proteomes" id="UP000323439"/>
    </source>
</evidence>
<dbReference type="SUPFAM" id="SSF53756">
    <property type="entry name" value="UDP-Glycosyltransferase/glycogen phosphorylase"/>
    <property type="match status" value="1"/>
</dbReference>